<organism evidence="5 6">
    <name type="scientific">Basidiobolus ranarum</name>
    <dbReference type="NCBI Taxonomy" id="34480"/>
    <lineage>
        <taxon>Eukaryota</taxon>
        <taxon>Fungi</taxon>
        <taxon>Fungi incertae sedis</taxon>
        <taxon>Zoopagomycota</taxon>
        <taxon>Entomophthoromycotina</taxon>
        <taxon>Basidiobolomycetes</taxon>
        <taxon>Basidiobolales</taxon>
        <taxon>Basidiobolaceae</taxon>
        <taxon>Basidiobolus</taxon>
    </lineage>
</organism>
<name>A0ABR2VVW9_9FUNG</name>
<dbReference type="Proteomes" id="UP001479436">
    <property type="component" value="Unassembled WGS sequence"/>
</dbReference>
<dbReference type="InterPro" id="IPR021109">
    <property type="entry name" value="Peptidase_aspartic_dom_sf"/>
</dbReference>
<gene>
    <name evidence="5" type="primary">APR1_7</name>
    <name evidence="5" type="ORF">K7432_010475</name>
</gene>
<dbReference type="PROSITE" id="PS00141">
    <property type="entry name" value="ASP_PROTEASE"/>
    <property type="match status" value="1"/>
</dbReference>
<evidence type="ECO:0000256" key="1">
    <source>
        <dbReference type="ARBA" id="ARBA00007447"/>
    </source>
</evidence>
<dbReference type="GO" id="GO:0004190">
    <property type="term" value="F:aspartic-type endopeptidase activity"/>
    <property type="evidence" value="ECO:0007669"/>
    <property type="project" value="UniProtKB-EC"/>
</dbReference>
<feature type="domain" description="Peptidase A1" evidence="4">
    <location>
        <begin position="1"/>
        <end position="196"/>
    </location>
</feature>
<dbReference type="EMBL" id="JASJQH010007599">
    <property type="protein sequence ID" value="KAK9703954.1"/>
    <property type="molecule type" value="Genomic_DNA"/>
</dbReference>
<keyword evidence="2 3" id="KW-0064">Aspartyl protease</keyword>
<dbReference type="PROSITE" id="PS51767">
    <property type="entry name" value="PEPTIDASE_A1"/>
    <property type="match status" value="1"/>
</dbReference>
<evidence type="ECO:0000256" key="2">
    <source>
        <dbReference type="ARBA" id="ARBA00022750"/>
    </source>
</evidence>
<comment type="similarity">
    <text evidence="1 3">Belongs to the peptidase A1 family.</text>
</comment>
<evidence type="ECO:0000313" key="6">
    <source>
        <dbReference type="Proteomes" id="UP001479436"/>
    </source>
</evidence>
<accession>A0ABR2VVW9</accession>
<keyword evidence="6" id="KW-1185">Reference proteome</keyword>
<keyword evidence="3" id="KW-0645">Protease</keyword>
<sequence>MAFSSISEMGVEPPFYNMVSQKLVNSSMFGFWLGNYPDGGQVTFGGYDTTHFTGSLTWIPVVQKNYWTVALQGVSVGNSQITLSSRYAAIDTGTSLITIPDAEAYAINMALGGSSTGNQGLYQIPCSGTLPNLNIVFGGVQFALTPDQYVIQDTDGTCVSGIAAAGSSEPLWIVGDVFLRAYYSVFDLGKTQVGFAPSAKNGNGVNSGSSQNPMPYAFVALWIVLSAYHLI</sequence>
<evidence type="ECO:0000259" key="4">
    <source>
        <dbReference type="PROSITE" id="PS51767"/>
    </source>
</evidence>
<comment type="caution">
    <text evidence="5">The sequence shown here is derived from an EMBL/GenBank/DDBJ whole genome shotgun (WGS) entry which is preliminary data.</text>
</comment>
<dbReference type="Pfam" id="PF00026">
    <property type="entry name" value="Asp"/>
    <property type="match status" value="1"/>
</dbReference>
<dbReference type="Gene3D" id="2.40.70.10">
    <property type="entry name" value="Acid Proteases"/>
    <property type="match status" value="1"/>
</dbReference>
<evidence type="ECO:0000256" key="3">
    <source>
        <dbReference type="RuleBase" id="RU000454"/>
    </source>
</evidence>
<proteinExistence type="inferred from homology"/>
<evidence type="ECO:0000313" key="5">
    <source>
        <dbReference type="EMBL" id="KAK9703954.1"/>
    </source>
</evidence>
<dbReference type="InterPro" id="IPR001969">
    <property type="entry name" value="Aspartic_peptidase_AS"/>
</dbReference>
<keyword evidence="3 5" id="KW-0378">Hydrolase</keyword>
<protein>
    <submittedName>
        <fullName evidence="5">Aspartic proteinase</fullName>
        <ecNumber evidence="5">3.4.23.25</ecNumber>
    </submittedName>
</protein>
<dbReference type="SUPFAM" id="SSF50630">
    <property type="entry name" value="Acid proteases"/>
    <property type="match status" value="1"/>
</dbReference>
<dbReference type="EC" id="3.4.23.25" evidence="5"/>
<dbReference type="PANTHER" id="PTHR47966">
    <property type="entry name" value="BETA-SITE APP-CLEAVING ENZYME, ISOFORM A-RELATED"/>
    <property type="match status" value="1"/>
</dbReference>
<dbReference type="PRINTS" id="PR00792">
    <property type="entry name" value="PEPSIN"/>
</dbReference>
<dbReference type="InterPro" id="IPR033121">
    <property type="entry name" value="PEPTIDASE_A1"/>
</dbReference>
<dbReference type="PANTHER" id="PTHR47966:SF51">
    <property type="entry name" value="BETA-SITE APP-CLEAVING ENZYME, ISOFORM A-RELATED"/>
    <property type="match status" value="1"/>
</dbReference>
<reference evidence="5 6" key="1">
    <citation type="submission" date="2023-04" db="EMBL/GenBank/DDBJ databases">
        <title>Genome of Basidiobolus ranarum AG-B5.</title>
        <authorList>
            <person name="Stajich J.E."/>
            <person name="Carter-House D."/>
            <person name="Gryganskyi A."/>
        </authorList>
    </citation>
    <scope>NUCLEOTIDE SEQUENCE [LARGE SCALE GENOMIC DNA]</scope>
    <source>
        <strain evidence="5 6">AG-B5</strain>
    </source>
</reference>
<dbReference type="InterPro" id="IPR001461">
    <property type="entry name" value="Aspartic_peptidase_A1"/>
</dbReference>